<dbReference type="PANTHER" id="PTHR38887">
    <property type="entry name" value="CHROMOSOME 21, WHOLE GENOME SHOTGUN SEQUENCE"/>
    <property type="match status" value="1"/>
</dbReference>
<dbReference type="InterPro" id="IPR053221">
    <property type="entry name" value="Burnettramic_acid_biosynth"/>
</dbReference>
<feature type="compositionally biased region" description="Basic and acidic residues" evidence="1">
    <location>
        <begin position="321"/>
        <end position="332"/>
    </location>
</feature>
<evidence type="ECO:0000313" key="3">
    <source>
        <dbReference type="Proteomes" id="UP000266234"/>
    </source>
</evidence>
<dbReference type="AlphaFoldDB" id="A0A395SXP9"/>
<dbReference type="PANTHER" id="PTHR38887:SF1">
    <property type="entry name" value="RAS MODIFICATION PROTEIN ERF4"/>
    <property type="match status" value="1"/>
</dbReference>
<feature type="region of interest" description="Disordered" evidence="1">
    <location>
        <begin position="634"/>
        <end position="668"/>
    </location>
</feature>
<protein>
    <submittedName>
        <fullName evidence="2">Uncharacterized protein</fullName>
    </submittedName>
</protein>
<name>A0A395SXP9_9HYPO</name>
<accession>A0A395SXP9</accession>
<gene>
    <name evidence="2" type="ORF">FLONG3_5175</name>
</gene>
<dbReference type="OrthoDB" id="3433125at2759"/>
<dbReference type="Proteomes" id="UP000266234">
    <property type="component" value="Unassembled WGS sequence"/>
</dbReference>
<organism evidence="2 3">
    <name type="scientific">Fusarium longipes</name>
    <dbReference type="NCBI Taxonomy" id="694270"/>
    <lineage>
        <taxon>Eukaryota</taxon>
        <taxon>Fungi</taxon>
        <taxon>Dikarya</taxon>
        <taxon>Ascomycota</taxon>
        <taxon>Pezizomycotina</taxon>
        <taxon>Sordariomycetes</taxon>
        <taxon>Hypocreomycetidae</taxon>
        <taxon>Hypocreales</taxon>
        <taxon>Nectriaceae</taxon>
        <taxon>Fusarium</taxon>
    </lineage>
</organism>
<sequence length="707" mass="78402">MSDQSPHAILSMPIDLPYITSTNEVSTFDYFGPVNASIATGGSKFLARLSDGKGQEIERAIGTFISVTQNDCIGSDKEKTACWLTIRVTKPSTEFSIPRWHQDGRMYPYDEGCEAVVRSKYALTLLGPTTLMLVSDEHVCTTYREARDRHYRRKKDAPELSEEQRNDADVKLEKWLETAFKETPRVRVGHGQIVRFSWGRDNSPVHSEPDLICDRIFMSVLAAGSSSYECETAIIISLFYVQKLGTFIQHFDNMSNNGSGRGILFSRGGRGGGRGGLLGSAVRGVAGGIGLVSESVSSYKEKRNAEKNAPPAESSQQQPHNQREETTERQWELDDTQNELLSNTNEASSQTAQNDTDLATIFIREHGSRSPPTGQRLEMPVIIAQRRPKNRSRGFVRGYAPILEDVGIDQTAWLDFLDKFDAATMASPWIQVLNFAEIGGFFVPFAPSIAISAAVYLTIEVTKDMHSRQQTNKFLTKLNEEYFYPRGLCCLIMTWREDTGRAHEMIDLNKTIASSMSSQDSGIADKFKRSSGKTYGDFSLPDAAPLIFPTLDILDAADNEESKGFKKSMAEKKAFVAEYYDKRAQAEFAHKNKDNALANQQDRPEFTSRYADPSHPANNGSLISLLTGGHVDLTKSRQGRGGLLSRGRGGRGGRGGRQSGRSEPLFPYSPGDAAKKLLLSKDVLYMMVVNLPSEEELNEAKIALGRE</sequence>
<proteinExistence type="predicted"/>
<comment type="caution">
    <text evidence="2">The sequence shown here is derived from an EMBL/GenBank/DDBJ whole genome shotgun (WGS) entry which is preliminary data.</text>
</comment>
<reference evidence="2 3" key="1">
    <citation type="journal article" date="2018" name="PLoS Pathog.">
        <title>Evolution of structural diversity of trichothecenes, a family of toxins produced by plant pathogenic and entomopathogenic fungi.</title>
        <authorList>
            <person name="Proctor R.H."/>
            <person name="McCormick S.P."/>
            <person name="Kim H.S."/>
            <person name="Cardoza R.E."/>
            <person name="Stanley A.M."/>
            <person name="Lindo L."/>
            <person name="Kelly A."/>
            <person name="Brown D.W."/>
            <person name="Lee T."/>
            <person name="Vaughan M.M."/>
            <person name="Alexander N.J."/>
            <person name="Busman M."/>
            <person name="Gutierrez S."/>
        </authorList>
    </citation>
    <scope>NUCLEOTIDE SEQUENCE [LARGE SCALE GENOMIC DNA]</scope>
    <source>
        <strain evidence="2 3">NRRL 20695</strain>
    </source>
</reference>
<feature type="region of interest" description="Disordered" evidence="1">
    <location>
        <begin position="300"/>
        <end position="332"/>
    </location>
</feature>
<evidence type="ECO:0000313" key="2">
    <source>
        <dbReference type="EMBL" id="RGP76735.1"/>
    </source>
</evidence>
<evidence type="ECO:0000256" key="1">
    <source>
        <dbReference type="SAM" id="MobiDB-lite"/>
    </source>
</evidence>
<dbReference type="EMBL" id="PXOG01000111">
    <property type="protein sequence ID" value="RGP76735.1"/>
    <property type="molecule type" value="Genomic_DNA"/>
</dbReference>
<keyword evidence="3" id="KW-1185">Reference proteome</keyword>